<accession>A0A512NJK8</accession>
<dbReference type="AlphaFoldDB" id="A0A512NJK8"/>
<feature type="chain" id="PRO_5021907036" evidence="1">
    <location>
        <begin position="23"/>
        <end position="123"/>
    </location>
</feature>
<evidence type="ECO:0000313" key="3">
    <source>
        <dbReference type="Proteomes" id="UP000321058"/>
    </source>
</evidence>
<evidence type="ECO:0000313" key="2">
    <source>
        <dbReference type="EMBL" id="GEP59133.1"/>
    </source>
</evidence>
<feature type="signal peptide" evidence="1">
    <location>
        <begin position="1"/>
        <end position="22"/>
    </location>
</feature>
<sequence>MTSPWCGALCGTVLALATTAAAAQSVKAHMEACTRWGHAGAEYGTRNSCDSPVVIRFMALGDQHVVEREVAPGAWFGSSADLSGGWMFTACPVGYAPNLRFAVENRNAILDSLYNCLPSRPGA</sequence>
<dbReference type="Proteomes" id="UP000321058">
    <property type="component" value="Unassembled WGS sequence"/>
</dbReference>
<dbReference type="OrthoDB" id="9882793at2"/>
<keyword evidence="1" id="KW-0732">Signal</keyword>
<organism evidence="2 3">
    <name type="scientific">Reyranella soli</name>
    <dbReference type="NCBI Taxonomy" id="1230389"/>
    <lineage>
        <taxon>Bacteria</taxon>
        <taxon>Pseudomonadati</taxon>
        <taxon>Pseudomonadota</taxon>
        <taxon>Alphaproteobacteria</taxon>
        <taxon>Hyphomicrobiales</taxon>
        <taxon>Reyranellaceae</taxon>
        <taxon>Reyranella</taxon>
    </lineage>
</organism>
<gene>
    <name evidence="2" type="ORF">RSO01_62990</name>
</gene>
<protein>
    <submittedName>
        <fullName evidence="2">Uncharacterized protein</fullName>
    </submittedName>
</protein>
<reference evidence="2 3" key="1">
    <citation type="submission" date="2019-07" db="EMBL/GenBank/DDBJ databases">
        <title>Whole genome shotgun sequence of Reyranella soli NBRC 108950.</title>
        <authorList>
            <person name="Hosoyama A."/>
            <person name="Uohara A."/>
            <person name="Ohji S."/>
            <person name="Ichikawa N."/>
        </authorList>
    </citation>
    <scope>NUCLEOTIDE SEQUENCE [LARGE SCALE GENOMIC DNA]</scope>
    <source>
        <strain evidence="2 3">NBRC 108950</strain>
    </source>
</reference>
<keyword evidence="3" id="KW-1185">Reference proteome</keyword>
<dbReference type="EMBL" id="BKAJ01000120">
    <property type="protein sequence ID" value="GEP59133.1"/>
    <property type="molecule type" value="Genomic_DNA"/>
</dbReference>
<evidence type="ECO:0000256" key="1">
    <source>
        <dbReference type="SAM" id="SignalP"/>
    </source>
</evidence>
<comment type="caution">
    <text evidence="2">The sequence shown here is derived from an EMBL/GenBank/DDBJ whole genome shotgun (WGS) entry which is preliminary data.</text>
</comment>
<proteinExistence type="predicted"/>
<name>A0A512NJK8_9HYPH</name>